<dbReference type="RefSeq" id="WP_247419962.1">
    <property type="nucleotide sequence ID" value="NZ_JALLGW010000002.1"/>
</dbReference>
<dbReference type="AlphaFoldDB" id="A0ABD5RJA1"/>
<evidence type="ECO:0000313" key="3">
    <source>
        <dbReference type="Proteomes" id="UP001596099"/>
    </source>
</evidence>
<keyword evidence="3" id="KW-1185">Reference proteome</keyword>
<evidence type="ECO:0000313" key="2">
    <source>
        <dbReference type="EMBL" id="MFC5970551.1"/>
    </source>
</evidence>
<dbReference type="EMBL" id="JBHSQH010000001">
    <property type="protein sequence ID" value="MFC5970551.1"/>
    <property type="molecule type" value="Genomic_DNA"/>
</dbReference>
<sequence length="106" mass="12066">MDDWTPDELSEDEAYDLVAEELRRETLRLLLNESEEWDVSSLATEIAARESDISHSEVNEGDQKRVAVALLHRDLPKLADADVVEFDFEDETVVTGEHIDDLDPLL</sequence>
<reference evidence="2 3" key="1">
    <citation type="journal article" date="2019" name="Int. J. Syst. Evol. Microbiol.">
        <title>The Global Catalogue of Microorganisms (GCM) 10K type strain sequencing project: providing services to taxonomists for standard genome sequencing and annotation.</title>
        <authorList>
            <consortium name="The Broad Institute Genomics Platform"/>
            <consortium name="The Broad Institute Genome Sequencing Center for Infectious Disease"/>
            <person name="Wu L."/>
            <person name="Ma J."/>
        </authorList>
    </citation>
    <scope>NUCLEOTIDE SEQUENCE [LARGE SCALE GENOMIC DNA]</scope>
    <source>
        <strain evidence="2 3">CGMCC 1.12543</strain>
    </source>
</reference>
<proteinExistence type="predicted"/>
<name>A0ABD5RJA1_9EURY</name>
<comment type="caution">
    <text evidence="2">The sequence shown here is derived from an EMBL/GenBank/DDBJ whole genome shotgun (WGS) entry which is preliminary data.</text>
</comment>
<protein>
    <recommendedName>
        <fullName evidence="1">DUF7344 domain-containing protein</fullName>
    </recommendedName>
</protein>
<organism evidence="2 3">
    <name type="scientific">Halomarina salina</name>
    <dbReference type="NCBI Taxonomy" id="1872699"/>
    <lineage>
        <taxon>Archaea</taxon>
        <taxon>Methanobacteriati</taxon>
        <taxon>Methanobacteriota</taxon>
        <taxon>Stenosarchaea group</taxon>
        <taxon>Halobacteria</taxon>
        <taxon>Halobacteriales</taxon>
        <taxon>Natronomonadaceae</taxon>
        <taxon>Halomarina</taxon>
    </lineage>
</organism>
<dbReference type="InterPro" id="IPR055768">
    <property type="entry name" value="DUF7344"/>
</dbReference>
<evidence type="ECO:0000259" key="1">
    <source>
        <dbReference type="Pfam" id="PF24035"/>
    </source>
</evidence>
<dbReference type="Proteomes" id="UP001596099">
    <property type="component" value="Unassembled WGS sequence"/>
</dbReference>
<dbReference type="Pfam" id="PF24035">
    <property type="entry name" value="DUF7344"/>
    <property type="match status" value="1"/>
</dbReference>
<feature type="domain" description="DUF7344" evidence="1">
    <location>
        <begin position="15"/>
        <end position="93"/>
    </location>
</feature>
<gene>
    <name evidence="2" type="ORF">ACFPYI_04330</name>
</gene>
<accession>A0ABD5RJA1</accession>